<dbReference type="PATRIC" id="fig|1548749.3.peg.1738"/>
<dbReference type="Pfam" id="PF10017">
    <property type="entry name" value="Methyltransf_33"/>
    <property type="match status" value="1"/>
</dbReference>
<keyword evidence="5" id="KW-1185">Reference proteome</keyword>
<feature type="domain" description="Histidine-specific methyltransferase SAM-dependent" evidence="3">
    <location>
        <begin position="12"/>
        <end position="320"/>
    </location>
</feature>
<comment type="caution">
    <text evidence="4">The sequence shown here is derived from an EMBL/GenBank/DDBJ whole genome shotgun (WGS) entry which is preliminary data.</text>
</comment>
<reference evidence="4 5" key="2">
    <citation type="journal article" date="2016" name="Int. J. Syst. Evol. Microbiol.">
        <title>Vitellibacter aquimaris sp. nov., a marine bacterium isolated from seawater.</title>
        <authorList>
            <person name="Thevarajoo S."/>
            <person name="Selvaratnam C."/>
            <person name="Goh K.M."/>
            <person name="Hong K.W."/>
            <person name="Chan X.Y."/>
            <person name="Chan K.G."/>
            <person name="Chong C.S."/>
        </authorList>
    </citation>
    <scope>NUCLEOTIDE SEQUENCE [LARGE SCALE GENOMIC DNA]</scope>
    <source>
        <strain evidence="4 5">D-24</strain>
    </source>
</reference>
<protein>
    <submittedName>
        <fullName evidence="4">Methyltransferase</fullName>
    </submittedName>
</protein>
<dbReference type="EMBL" id="JRWG01000004">
    <property type="protein sequence ID" value="KXN99054.1"/>
    <property type="molecule type" value="Genomic_DNA"/>
</dbReference>
<keyword evidence="1 4" id="KW-0489">Methyltransferase</keyword>
<proteinExistence type="predicted"/>
<organism evidence="4 5">
    <name type="scientific">Aequorivita aquimaris</name>
    <dbReference type="NCBI Taxonomy" id="1548749"/>
    <lineage>
        <taxon>Bacteria</taxon>
        <taxon>Pseudomonadati</taxon>
        <taxon>Bacteroidota</taxon>
        <taxon>Flavobacteriia</taxon>
        <taxon>Flavobacteriales</taxon>
        <taxon>Flavobacteriaceae</taxon>
        <taxon>Aequorivita</taxon>
    </lineage>
</organism>
<accession>A0A137RHU2</accession>
<dbReference type="InterPro" id="IPR017804">
    <property type="entry name" value="MeTrfase_EgtD-like"/>
</dbReference>
<name>A0A137RHU2_9FLAO</name>
<gene>
    <name evidence="4" type="ORF">LS48_08245</name>
</gene>
<dbReference type="AlphaFoldDB" id="A0A137RHU2"/>
<dbReference type="PIRSF" id="PIRSF018005">
    <property type="entry name" value="UCP018005"/>
    <property type="match status" value="1"/>
</dbReference>
<dbReference type="InterPro" id="IPR029063">
    <property type="entry name" value="SAM-dependent_MTases_sf"/>
</dbReference>
<dbReference type="STRING" id="1548749.LS48_08245"/>
<evidence type="ECO:0000256" key="2">
    <source>
        <dbReference type="ARBA" id="ARBA00022679"/>
    </source>
</evidence>
<evidence type="ECO:0000313" key="4">
    <source>
        <dbReference type="EMBL" id="KXN99054.1"/>
    </source>
</evidence>
<dbReference type="PANTHER" id="PTHR43397:SF1">
    <property type="entry name" value="ERGOTHIONEINE BIOSYNTHESIS PROTEIN 1"/>
    <property type="match status" value="1"/>
</dbReference>
<dbReference type="SUPFAM" id="SSF53335">
    <property type="entry name" value="S-adenosyl-L-methionine-dependent methyltransferases"/>
    <property type="match status" value="1"/>
</dbReference>
<dbReference type="OrthoDB" id="5289726at2"/>
<sequence length="322" mass="36797">MATTATLLDTPFKKEVFEGLSAFPKYLSSKYFYDKKGDKLFQDIMAMPEYYLTGCEFQILSSHTETIGELFRDRENGLDLIELGAGDGKKTKVLLKYMADHNFNFVYKPIDISENAVEMLSENLATEMPALTVDAEVGEYFEVLERLKGFNKRKKVIMVLGSNIGNLKHPKAIEFLTKLKDAMLPDDLLFMGFDQKKNPQTILDAYNDEAGITAAFNKNILTRINRELGGNFDVDKFEHWEAYNPETGTAKSFLVATEAMQASIEKLGLTVNFEQWETIHTEISQKYDDKIVQWLAEQSGLEIETSFTDEKGYYKNYAFRKV</sequence>
<reference evidence="5" key="1">
    <citation type="submission" date="2014-10" db="EMBL/GenBank/DDBJ databases">
        <title>Genome sequencing of Vitellibacter sp. D-24.</title>
        <authorList>
            <person name="Thevarajoo S."/>
            <person name="Selvaratnam C."/>
            <person name="Goh K.M."/>
            <person name="Chong C.S."/>
        </authorList>
    </citation>
    <scope>NUCLEOTIDE SEQUENCE [LARGE SCALE GENOMIC DNA]</scope>
    <source>
        <strain evidence="5">D-24</strain>
    </source>
</reference>
<dbReference type="RefSeq" id="WP_062621865.1">
    <property type="nucleotide sequence ID" value="NZ_JRWG01000004.1"/>
</dbReference>
<evidence type="ECO:0000259" key="3">
    <source>
        <dbReference type="Pfam" id="PF10017"/>
    </source>
</evidence>
<dbReference type="Gene3D" id="3.40.50.150">
    <property type="entry name" value="Vaccinia Virus protein VP39"/>
    <property type="match status" value="1"/>
</dbReference>
<dbReference type="Proteomes" id="UP000070138">
    <property type="component" value="Unassembled WGS sequence"/>
</dbReference>
<keyword evidence="2 4" id="KW-0808">Transferase</keyword>
<evidence type="ECO:0000313" key="5">
    <source>
        <dbReference type="Proteomes" id="UP000070138"/>
    </source>
</evidence>
<evidence type="ECO:0000256" key="1">
    <source>
        <dbReference type="ARBA" id="ARBA00022603"/>
    </source>
</evidence>
<dbReference type="InterPro" id="IPR051128">
    <property type="entry name" value="EgtD_Methyltrsf_superfamily"/>
</dbReference>
<dbReference type="GO" id="GO:0032259">
    <property type="term" value="P:methylation"/>
    <property type="evidence" value="ECO:0007669"/>
    <property type="project" value="UniProtKB-KW"/>
</dbReference>
<dbReference type="GO" id="GO:0008168">
    <property type="term" value="F:methyltransferase activity"/>
    <property type="evidence" value="ECO:0007669"/>
    <property type="project" value="UniProtKB-KW"/>
</dbReference>
<dbReference type="PANTHER" id="PTHR43397">
    <property type="entry name" value="ERGOTHIONEINE BIOSYNTHESIS PROTEIN 1"/>
    <property type="match status" value="1"/>
</dbReference>
<dbReference type="InterPro" id="IPR019257">
    <property type="entry name" value="MeTrfase_dom"/>
</dbReference>